<organism evidence="10 11">
    <name type="scientific">Candidatus Carbonibacillus altaicus</name>
    <dbReference type="NCBI Taxonomy" id="2163959"/>
    <lineage>
        <taxon>Bacteria</taxon>
        <taxon>Bacillati</taxon>
        <taxon>Bacillota</taxon>
        <taxon>Bacilli</taxon>
        <taxon>Bacillales</taxon>
        <taxon>Candidatus Carbonibacillus</taxon>
    </lineage>
</organism>
<protein>
    <recommendedName>
        <fullName evidence="9">ABC transporter domain-containing protein</fullName>
    </recommendedName>
</protein>
<dbReference type="FunFam" id="3.40.50.300:FF:000224">
    <property type="entry name" value="Energy-coupling factor transporter ATP-binding protein EcfA"/>
    <property type="match status" value="1"/>
</dbReference>
<evidence type="ECO:0000256" key="7">
    <source>
        <dbReference type="ARBA" id="ARBA00022967"/>
    </source>
</evidence>
<sequence length="280" mass="31221">MKKVMVEHLKYRYPGTEKLALDDVSFEVEEGELIGIVGRNLSGKSTLAQAIVGLVPHFYRGAYGGKVIVDGIEVLHSTVSDISRKAGIVFQNPFTQVTGSKLTVYEEVAFGLENLGVPRSEMMERIDEALTLLGIYDFRHANPFDLSGGQMQRMAIASIIAMRPEVIILDEPTSQLDPQGTEEVFLAVQRLSREGMTVLLIEHKLEKVARYADKVLWLDEGKVMAYDSPSKVFSRDDLEEHGLAAPIYTQICKALKLKSPDGETYPVTLEGAYEVLKRWN</sequence>
<evidence type="ECO:0000256" key="4">
    <source>
        <dbReference type="ARBA" id="ARBA00022475"/>
    </source>
</evidence>
<dbReference type="GO" id="GO:0043190">
    <property type="term" value="C:ATP-binding cassette (ABC) transporter complex"/>
    <property type="evidence" value="ECO:0007669"/>
    <property type="project" value="TreeGrafter"/>
</dbReference>
<dbReference type="PROSITE" id="PS50893">
    <property type="entry name" value="ABC_TRANSPORTER_2"/>
    <property type="match status" value="1"/>
</dbReference>
<dbReference type="InterPro" id="IPR003439">
    <property type="entry name" value="ABC_transporter-like_ATP-bd"/>
</dbReference>
<dbReference type="InterPro" id="IPR017871">
    <property type="entry name" value="ABC_transporter-like_CS"/>
</dbReference>
<comment type="subcellular location">
    <subcellularLocation>
        <location evidence="1">Cell membrane</location>
        <topology evidence="1">Peripheral membrane protein</topology>
    </subcellularLocation>
</comment>
<dbReference type="Gene3D" id="3.40.50.300">
    <property type="entry name" value="P-loop containing nucleotide triphosphate hydrolases"/>
    <property type="match status" value="1"/>
</dbReference>
<dbReference type="PANTHER" id="PTHR43553:SF24">
    <property type="entry name" value="ENERGY-COUPLING FACTOR TRANSPORTER ATP-BINDING PROTEIN ECFA1"/>
    <property type="match status" value="1"/>
</dbReference>
<keyword evidence="7" id="KW-1278">Translocase</keyword>
<dbReference type="GO" id="GO:0016887">
    <property type="term" value="F:ATP hydrolysis activity"/>
    <property type="evidence" value="ECO:0007669"/>
    <property type="project" value="InterPro"/>
</dbReference>
<name>A0A2R6XZI1_9BACL</name>
<keyword evidence="5" id="KW-0547">Nucleotide-binding</keyword>
<evidence type="ECO:0000313" key="10">
    <source>
        <dbReference type="EMBL" id="PTQ55838.1"/>
    </source>
</evidence>
<dbReference type="Proteomes" id="UP000244338">
    <property type="component" value="Unassembled WGS sequence"/>
</dbReference>
<keyword evidence="6" id="KW-0067">ATP-binding</keyword>
<dbReference type="GO" id="GO:0005524">
    <property type="term" value="F:ATP binding"/>
    <property type="evidence" value="ECO:0007669"/>
    <property type="project" value="UniProtKB-KW"/>
</dbReference>
<keyword evidence="8" id="KW-0472">Membrane</keyword>
<dbReference type="InterPro" id="IPR003593">
    <property type="entry name" value="AAA+_ATPase"/>
</dbReference>
<accession>A0A2R6XZI1</accession>
<dbReference type="EMBL" id="PEBX01000067">
    <property type="protein sequence ID" value="PTQ55838.1"/>
    <property type="molecule type" value="Genomic_DNA"/>
</dbReference>
<keyword evidence="3" id="KW-0813">Transport</keyword>
<evidence type="ECO:0000256" key="1">
    <source>
        <dbReference type="ARBA" id="ARBA00004202"/>
    </source>
</evidence>
<evidence type="ECO:0000259" key="9">
    <source>
        <dbReference type="PROSITE" id="PS50893"/>
    </source>
</evidence>
<dbReference type="GO" id="GO:0015087">
    <property type="term" value="F:cobalt ion transmembrane transporter activity"/>
    <property type="evidence" value="ECO:0007669"/>
    <property type="project" value="UniProtKB-ARBA"/>
</dbReference>
<dbReference type="PANTHER" id="PTHR43553">
    <property type="entry name" value="HEAVY METAL TRANSPORTER"/>
    <property type="match status" value="1"/>
</dbReference>
<keyword evidence="4" id="KW-1003">Cell membrane</keyword>
<comment type="similarity">
    <text evidence="2">Belongs to the ABC transporter superfamily.</text>
</comment>
<dbReference type="PROSITE" id="PS00211">
    <property type="entry name" value="ABC_TRANSPORTER_1"/>
    <property type="match status" value="1"/>
</dbReference>
<dbReference type="AlphaFoldDB" id="A0A2R6XZI1"/>
<evidence type="ECO:0000313" key="11">
    <source>
        <dbReference type="Proteomes" id="UP000244338"/>
    </source>
</evidence>
<comment type="caution">
    <text evidence="10">The sequence shown here is derived from an EMBL/GenBank/DDBJ whole genome shotgun (WGS) entry which is preliminary data.</text>
</comment>
<dbReference type="SMART" id="SM00382">
    <property type="entry name" value="AAA"/>
    <property type="match status" value="1"/>
</dbReference>
<dbReference type="InterPro" id="IPR015856">
    <property type="entry name" value="ABC_transpr_CbiO/EcfA_su"/>
</dbReference>
<feature type="domain" description="ABC transporter" evidence="9">
    <location>
        <begin position="4"/>
        <end position="245"/>
    </location>
</feature>
<dbReference type="InterPro" id="IPR050095">
    <property type="entry name" value="ECF_ABC_transporter_ATP-bd"/>
</dbReference>
<evidence type="ECO:0000256" key="3">
    <source>
        <dbReference type="ARBA" id="ARBA00022448"/>
    </source>
</evidence>
<dbReference type="GO" id="GO:0042626">
    <property type="term" value="F:ATPase-coupled transmembrane transporter activity"/>
    <property type="evidence" value="ECO:0007669"/>
    <property type="project" value="TreeGrafter"/>
</dbReference>
<evidence type="ECO:0000256" key="6">
    <source>
        <dbReference type="ARBA" id="ARBA00022840"/>
    </source>
</evidence>
<gene>
    <name evidence="10" type="ORF">BSOLF_1418</name>
</gene>
<dbReference type="Pfam" id="PF00005">
    <property type="entry name" value="ABC_tran"/>
    <property type="match status" value="1"/>
</dbReference>
<evidence type="ECO:0000256" key="5">
    <source>
        <dbReference type="ARBA" id="ARBA00022741"/>
    </source>
</evidence>
<evidence type="ECO:0000256" key="2">
    <source>
        <dbReference type="ARBA" id="ARBA00005417"/>
    </source>
</evidence>
<proteinExistence type="inferred from homology"/>
<reference evidence="11" key="1">
    <citation type="journal article" date="2018" name="Sci. Rep.">
        <title>Lignite coal burning seam in the remote Altai Mountains harbors a hydrogen-driven thermophilic microbial community.</title>
        <authorList>
            <person name="Kadnikov V.V."/>
            <person name="Mardanov A.V."/>
            <person name="Ivasenko D.A."/>
            <person name="Antsiferov D.V."/>
            <person name="Beletsky A.V."/>
            <person name="Karnachuk O.V."/>
            <person name="Ravin N.V."/>
        </authorList>
    </citation>
    <scope>NUCLEOTIDE SEQUENCE [LARGE SCALE GENOMIC DNA]</scope>
</reference>
<evidence type="ECO:0000256" key="8">
    <source>
        <dbReference type="ARBA" id="ARBA00023136"/>
    </source>
</evidence>
<dbReference type="CDD" id="cd03225">
    <property type="entry name" value="ABC_cobalt_CbiO_domain1"/>
    <property type="match status" value="1"/>
</dbReference>
<dbReference type="SUPFAM" id="SSF52540">
    <property type="entry name" value="P-loop containing nucleoside triphosphate hydrolases"/>
    <property type="match status" value="1"/>
</dbReference>
<dbReference type="InterPro" id="IPR027417">
    <property type="entry name" value="P-loop_NTPase"/>
</dbReference>